<dbReference type="Pfam" id="PF00343">
    <property type="entry name" value="Phosphorylase"/>
    <property type="match status" value="1"/>
</dbReference>
<evidence type="ECO:0000256" key="1">
    <source>
        <dbReference type="ARBA" id="ARBA00001275"/>
    </source>
</evidence>
<dbReference type="KEGG" id="cprv:CYPRO_2744"/>
<dbReference type="FunFam" id="3.40.50.2000:FF:000002">
    <property type="entry name" value="Alpha-1,4 glucan phosphorylase"/>
    <property type="match status" value="1"/>
</dbReference>
<comment type="function">
    <text evidence="8">Phosphorylase is an important allosteric enzyme in carbohydrate metabolism. Enzymes from different sources differ in their regulatory mechanisms and in their natural substrates. However, all known phosphorylases share catalytic and structural properties.</text>
</comment>
<evidence type="ECO:0000313" key="11">
    <source>
        <dbReference type="EMBL" id="AXJ01983.1"/>
    </source>
</evidence>
<keyword evidence="7 10" id="KW-0119">Carbohydrate metabolism</keyword>
<reference evidence="11 12" key="1">
    <citation type="submission" date="2018-03" db="EMBL/GenBank/DDBJ databases">
        <title>Phenotypic and genomic properties of Cyclonatronum proteinivorum gen. nov., sp. nov., a haloalkaliphilic bacteroidete from soda lakes possessing Na+-translocating rhodopsin.</title>
        <authorList>
            <person name="Toshchakov S.V."/>
            <person name="Korzhenkov A."/>
            <person name="Samarov N.I."/>
            <person name="Kublanov I.V."/>
            <person name="Muntyan M.S."/>
            <person name="Sorokin D.Y."/>
        </authorList>
    </citation>
    <scope>NUCLEOTIDE SEQUENCE [LARGE SCALE GENOMIC DNA]</scope>
    <source>
        <strain evidence="11 12">Omega</strain>
    </source>
</reference>
<dbReference type="Proteomes" id="UP000254808">
    <property type="component" value="Chromosome"/>
</dbReference>
<dbReference type="EMBL" id="CP027806">
    <property type="protein sequence ID" value="AXJ01983.1"/>
    <property type="molecule type" value="Genomic_DNA"/>
</dbReference>
<dbReference type="RefSeq" id="WP_114985120.1">
    <property type="nucleotide sequence ID" value="NZ_CP027806.1"/>
</dbReference>
<dbReference type="PANTHER" id="PTHR11468">
    <property type="entry name" value="GLYCOGEN PHOSPHORYLASE"/>
    <property type="match status" value="1"/>
</dbReference>
<dbReference type="InterPro" id="IPR035090">
    <property type="entry name" value="Pyridoxal_P_attach_site"/>
</dbReference>
<evidence type="ECO:0000256" key="3">
    <source>
        <dbReference type="ARBA" id="ARBA00006047"/>
    </source>
</evidence>
<name>A0A345UND1_9BACT</name>
<dbReference type="AlphaFoldDB" id="A0A345UND1"/>
<comment type="catalytic activity">
    <reaction evidence="1 10">
        <text>[(1-&gt;4)-alpha-D-glucosyl](n) + phosphate = [(1-&gt;4)-alpha-D-glucosyl](n-1) + alpha-D-glucose 1-phosphate</text>
        <dbReference type="Rhea" id="RHEA:41732"/>
        <dbReference type="Rhea" id="RHEA-COMP:9584"/>
        <dbReference type="Rhea" id="RHEA-COMP:9586"/>
        <dbReference type="ChEBI" id="CHEBI:15444"/>
        <dbReference type="ChEBI" id="CHEBI:43474"/>
        <dbReference type="ChEBI" id="CHEBI:58601"/>
        <dbReference type="EC" id="2.4.1.1"/>
    </reaction>
</comment>
<comment type="cofactor">
    <cofactor evidence="2 10">
        <name>pyridoxal 5'-phosphate</name>
        <dbReference type="ChEBI" id="CHEBI:597326"/>
    </cofactor>
</comment>
<evidence type="ECO:0000256" key="6">
    <source>
        <dbReference type="ARBA" id="ARBA00022898"/>
    </source>
</evidence>
<protein>
    <recommendedName>
        <fullName evidence="10">Alpha-1,4 glucan phosphorylase</fullName>
        <ecNumber evidence="10">2.4.1.1</ecNumber>
    </recommendedName>
</protein>
<dbReference type="InterPro" id="IPR000811">
    <property type="entry name" value="Glyco_trans_35"/>
</dbReference>
<dbReference type="GO" id="GO:0005737">
    <property type="term" value="C:cytoplasm"/>
    <property type="evidence" value="ECO:0007669"/>
    <property type="project" value="TreeGrafter"/>
</dbReference>
<evidence type="ECO:0000256" key="10">
    <source>
        <dbReference type="RuleBase" id="RU000587"/>
    </source>
</evidence>
<dbReference type="CDD" id="cd04300">
    <property type="entry name" value="GT35_Glycogen_Phosphorylase"/>
    <property type="match status" value="1"/>
</dbReference>
<evidence type="ECO:0000256" key="2">
    <source>
        <dbReference type="ARBA" id="ARBA00001933"/>
    </source>
</evidence>
<dbReference type="InterPro" id="IPR011833">
    <property type="entry name" value="Glycg_phsphrylas"/>
</dbReference>
<comment type="function">
    <text evidence="10">Allosteric enzyme that catalyzes the rate-limiting step in glycogen catabolism, the phosphorolytic cleavage of glycogen to produce glucose-1-phosphate, and plays a central role in maintaining cellular and organismal glucose homeostasis.</text>
</comment>
<evidence type="ECO:0000256" key="5">
    <source>
        <dbReference type="ARBA" id="ARBA00022679"/>
    </source>
</evidence>
<evidence type="ECO:0000256" key="9">
    <source>
        <dbReference type="PIRSR" id="PIRSR000460-1"/>
    </source>
</evidence>
<proteinExistence type="inferred from homology"/>
<organism evidence="11 12">
    <name type="scientific">Cyclonatronum proteinivorum</name>
    <dbReference type="NCBI Taxonomy" id="1457365"/>
    <lineage>
        <taxon>Bacteria</taxon>
        <taxon>Pseudomonadati</taxon>
        <taxon>Balneolota</taxon>
        <taxon>Balneolia</taxon>
        <taxon>Balneolales</taxon>
        <taxon>Cyclonatronaceae</taxon>
        <taxon>Cyclonatronum</taxon>
    </lineage>
</organism>
<sequence length="831" mass="95433">MSTTTSKKLNVKTGMDTESIKADILSHLRYSLATDIETANKKEFYKSVVLSVMDRLHDSWLNTQKEYREKKTKKIYYISMEFLIGRLLDNALVNLNLEQEFRDACKDLGYDYEEIRDIENDAALGNGGLGRLAACFLDSMATLGLAGFGYGIKYDYGIFKQKIHDGYQIERPDDWLRFGTPWATTRPSVMYPVRFYGRSVPYTDEDGHLRFKWENTQHVYALANDIPMPGFRNGVVNNLRLWKATSPKSLDLTSFNQGEYINAVRDIELHENISRVLYPNDKIFVGQELRLKQEYFLVSSTLQDILREYKQQHDDLRDLPKYVAIQCNDTHPNLAVPDLMRILMDEEGFDWETSWDITVKTLSYTNHTVLPEALEKWPVSMLRNLLPRHLQIIYEINKRFINKVHEHFGDDVNRVRRMSIISEGEQPSVQMANLGIVGTHKVNGVAALHTDLIKKTIFRDFFEMYPERFTNKTNGITPRRWLKQCNKPLADLITSEIGDSWITHLSDLRKLDDKVNDKKFMKKYSDIKQQNKERLAAYVKENYGFELNTKAIFDIQIKRIHEYKRQLMLAIYAAAQYNYIKANPDAPVVPRTIIFAGKAAPGYAMAKMFIKLINSISDKINNDPDMEGKLQCFFLDNYSVTLAEQLIPAADVSEQISTAGMEASGTGNMKFALNGAVTIGTLDGANVEIKEEVGDENIIIFGLTVEGVEELRRSGYSSWEYYNADKALKQVIDQIRDGFFEPDHPSLFHTITNSLLDGNDYFLVLADYPAYAEAQKEVDALYSKPDEWFKVALYNTARVGKFSSDRTISDYATDIWGCEDQLNKGREYQGS</sequence>
<dbReference type="PIRSF" id="PIRSF000460">
    <property type="entry name" value="Pprylas_GlgP"/>
    <property type="match status" value="1"/>
</dbReference>
<dbReference type="GO" id="GO:0005980">
    <property type="term" value="P:glycogen catabolic process"/>
    <property type="evidence" value="ECO:0007669"/>
    <property type="project" value="TreeGrafter"/>
</dbReference>
<comment type="similarity">
    <text evidence="3 10">Belongs to the glycogen phosphorylase family.</text>
</comment>
<dbReference type="SUPFAM" id="SSF53756">
    <property type="entry name" value="UDP-Glycosyltransferase/glycogen phosphorylase"/>
    <property type="match status" value="1"/>
</dbReference>
<dbReference type="GO" id="GO:0030170">
    <property type="term" value="F:pyridoxal phosphate binding"/>
    <property type="evidence" value="ECO:0007669"/>
    <property type="project" value="InterPro"/>
</dbReference>
<evidence type="ECO:0000313" key="12">
    <source>
        <dbReference type="Proteomes" id="UP000254808"/>
    </source>
</evidence>
<evidence type="ECO:0000256" key="7">
    <source>
        <dbReference type="ARBA" id="ARBA00023277"/>
    </source>
</evidence>
<dbReference type="PROSITE" id="PS00102">
    <property type="entry name" value="PHOSPHORYLASE"/>
    <property type="match status" value="1"/>
</dbReference>
<gene>
    <name evidence="11" type="ORF">CYPRO_2744</name>
</gene>
<keyword evidence="5 10" id="KW-0808">Transferase</keyword>
<keyword evidence="6 9" id="KW-0663">Pyridoxal phosphate</keyword>
<keyword evidence="12" id="KW-1185">Reference proteome</keyword>
<keyword evidence="4 10" id="KW-0328">Glycosyltransferase</keyword>
<dbReference type="EC" id="2.4.1.1" evidence="10"/>
<dbReference type="GO" id="GO:0008184">
    <property type="term" value="F:glycogen phosphorylase activity"/>
    <property type="evidence" value="ECO:0007669"/>
    <property type="project" value="InterPro"/>
</dbReference>
<evidence type="ECO:0000256" key="4">
    <source>
        <dbReference type="ARBA" id="ARBA00022676"/>
    </source>
</evidence>
<accession>A0A345UND1</accession>
<feature type="modified residue" description="N6-(pyridoxal phosphate)lysine" evidence="9">
    <location>
        <position position="670"/>
    </location>
</feature>
<dbReference type="OrthoDB" id="9760804at2"/>
<dbReference type="Gene3D" id="3.40.50.2000">
    <property type="entry name" value="Glycogen Phosphorylase B"/>
    <property type="match status" value="2"/>
</dbReference>
<evidence type="ECO:0000256" key="8">
    <source>
        <dbReference type="ARBA" id="ARBA00025174"/>
    </source>
</evidence>
<dbReference type="PANTHER" id="PTHR11468:SF3">
    <property type="entry name" value="GLYCOGEN PHOSPHORYLASE, LIVER FORM"/>
    <property type="match status" value="1"/>
</dbReference>
<dbReference type="NCBIfam" id="TIGR02093">
    <property type="entry name" value="P_ylase"/>
    <property type="match status" value="1"/>
</dbReference>